<keyword evidence="2" id="KW-0046">Antibiotic resistance</keyword>
<organism evidence="9 10">
    <name type="scientific">Pontibaca methylaminivorans</name>
    <dbReference type="NCBI Taxonomy" id="515897"/>
    <lineage>
        <taxon>Bacteria</taxon>
        <taxon>Pseudomonadati</taxon>
        <taxon>Pseudomonadota</taxon>
        <taxon>Alphaproteobacteria</taxon>
        <taxon>Rhodobacterales</taxon>
        <taxon>Roseobacteraceae</taxon>
        <taxon>Pontibaca</taxon>
    </lineage>
</organism>
<evidence type="ECO:0000256" key="5">
    <source>
        <dbReference type="ARBA" id="ARBA00047831"/>
    </source>
</evidence>
<dbReference type="GO" id="GO:0009012">
    <property type="term" value="F:aminoglycoside 3''-adenylyltransferase activity"/>
    <property type="evidence" value="ECO:0007669"/>
    <property type="project" value="UniProtKB-EC"/>
</dbReference>
<keyword evidence="9" id="KW-0548">Nucleotidyltransferase</keyword>
<dbReference type="Gene3D" id="3.30.460.10">
    <property type="entry name" value="Beta Polymerase, domain 2"/>
    <property type="match status" value="1"/>
</dbReference>
<dbReference type="GO" id="GO:0046677">
    <property type="term" value="P:response to antibiotic"/>
    <property type="evidence" value="ECO:0007669"/>
    <property type="project" value="UniProtKB-KW"/>
</dbReference>
<dbReference type="EC" id="2.7.7.47" evidence="3"/>
<evidence type="ECO:0000256" key="3">
    <source>
        <dbReference type="ARBA" id="ARBA00035126"/>
    </source>
</evidence>
<evidence type="ECO:0000256" key="2">
    <source>
        <dbReference type="ARBA" id="ARBA00023251"/>
    </source>
</evidence>
<keyword evidence="10" id="KW-1185">Reference proteome</keyword>
<gene>
    <name evidence="9" type="ORF">SAMN05421849_2068</name>
</gene>
<dbReference type="InterPro" id="IPR024172">
    <property type="entry name" value="AadA/Aad9"/>
</dbReference>
<dbReference type="STRING" id="515897.SAMN05421849_2068"/>
<evidence type="ECO:0000313" key="9">
    <source>
        <dbReference type="EMBL" id="SIT84212.1"/>
    </source>
</evidence>
<dbReference type="EMBL" id="FTPS01000001">
    <property type="protein sequence ID" value="SIT84212.1"/>
    <property type="molecule type" value="Genomic_DNA"/>
</dbReference>
<protein>
    <recommendedName>
        <fullName evidence="4">Aminoglycoside (3'') (9) adenylyltransferase</fullName>
        <ecNumber evidence="3">2.7.7.47</ecNumber>
    </recommendedName>
</protein>
<dbReference type="AlphaFoldDB" id="A0A1R3X2T9"/>
<name>A0A1R3X2T9_9RHOB</name>
<comment type="catalytic activity">
    <reaction evidence="6">
        <text>streptomycin + ATP = 3''-O-adenylylstreptomycin + diphosphate</text>
        <dbReference type="Rhea" id="RHEA:20245"/>
        <dbReference type="ChEBI" id="CHEBI:30616"/>
        <dbReference type="ChEBI" id="CHEBI:33019"/>
        <dbReference type="ChEBI" id="CHEBI:58007"/>
        <dbReference type="ChEBI" id="CHEBI:58605"/>
        <dbReference type="EC" id="2.7.7.47"/>
    </reaction>
</comment>
<comment type="catalytic activity">
    <reaction evidence="5">
        <text>spectinomycin + ATP = 9-O-adenylylspectinomycin + diphosphate</text>
        <dbReference type="Rhea" id="RHEA:63228"/>
        <dbReference type="ChEBI" id="CHEBI:30616"/>
        <dbReference type="ChEBI" id="CHEBI:33019"/>
        <dbReference type="ChEBI" id="CHEBI:146260"/>
        <dbReference type="ChEBI" id="CHEBI:146261"/>
    </reaction>
</comment>
<dbReference type="Pfam" id="PF13427">
    <property type="entry name" value="AadA_C"/>
    <property type="match status" value="1"/>
</dbReference>
<keyword evidence="1 9" id="KW-0808">Transferase</keyword>
<feature type="domain" description="Adenylyltransferase AadA C-terminal" evidence="7">
    <location>
        <begin position="148"/>
        <end position="249"/>
    </location>
</feature>
<dbReference type="InterPro" id="IPR025184">
    <property type="entry name" value="AadA_C"/>
</dbReference>
<dbReference type="OrthoDB" id="7058480at2"/>
<dbReference type="InterPro" id="IPR041633">
    <property type="entry name" value="Polbeta"/>
</dbReference>
<evidence type="ECO:0000256" key="6">
    <source>
        <dbReference type="ARBA" id="ARBA00048566"/>
    </source>
</evidence>
<sequence length="255" mass="28108">MPLRTDQVRTVPDLLRRHLGDALLGVYLHGSAVTGGLRPQSDIDFLAVVDSELTASQRRHLLLDLLRLSGRHPPVAGAPRCLEVLIFRRPDLAADDYPARAEFVYGEWLREAFEAGGSPMPGRDPEYSLLIAQAREEAVALLGPPADKLLPQVPPERIRRAMRDALPALLDGLHADERNVLLTLARMWHTASTGQFVTKDAAARWAVPRLSAPYAATLDHARAGYRGEVTDDWSDRGDAARQVAGHMSERVLDLL</sequence>
<dbReference type="SUPFAM" id="SSF81301">
    <property type="entry name" value="Nucleotidyltransferase"/>
    <property type="match status" value="1"/>
</dbReference>
<dbReference type="InterPro" id="IPR043519">
    <property type="entry name" value="NT_sf"/>
</dbReference>
<evidence type="ECO:0000259" key="8">
    <source>
        <dbReference type="Pfam" id="PF18765"/>
    </source>
</evidence>
<dbReference type="GO" id="GO:0070566">
    <property type="term" value="F:adenylyltransferase activity"/>
    <property type="evidence" value="ECO:0007669"/>
    <property type="project" value="InterPro"/>
</dbReference>
<reference evidence="9 10" key="1">
    <citation type="submission" date="2017-01" db="EMBL/GenBank/DDBJ databases">
        <authorList>
            <person name="Mah S.A."/>
            <person name="Swanson W.J."/>
            <person name="Moy G.W."/>
            <person name="Vacquier V.D."/>
        </authorList>
    </citation>
    <scope>NUCLEOTIDE SEQUENCE [LARGE SCALE GENOMIC DNA]</scope>
    <source>
        <strain evidence="9 10">DSM 21219</strain>
    </source>
</reference>
<evidence type="ECO:0000259" key="7">
    <source>
        <dbReference type="Pfam" id="PF13427"/>
    </source>
</evidence>
<evidence type="ECO:0000256" key="1">
    <source>
        <dbReference type="ARBA" id="ARBA00022679"/>
    </source>
</evidence>
<dbReference type="CDD" id="cd05403">
    <property type="entry name" value="NT_KNTase_like"/>
    <property type="match status" value="1"/>
</dbReference>
<evidence type="ECO:0000256" key="4">
    <source>
        <dbReference type="ARBA" id="ARBA00035252"/>
    </source>
</evidence>
<proteinExistence type="predicted"/>
<dbReference type="NCBIfam" id="NF010309">
    <property type="entry name" value="PRK13746.1"/>
    <property type="match status" value="1"/>
</dbReference>
<dbReference type="Pfam" id="PF18765">
    <property type="entry name" value="Polbeta"/>
    <property type="match status" value="1"/>
</dbReference>
<evidence type="ECO:0000313" key="10">
    <source>
        <dbReference type="Proteomes" id="UP000192455"/>
    </source>
</evidence>
<feature type="domain" description="Polymerase beta nucleotidyltransferase" evidence="8">
    <location>
        <begin position="23"/>
        <end position="68"/>
    </location>
</feature>
<accession>A0A1R3X2T9</accession>
<dbReference type="PIRSF" id="PIRSF000819">
    <property type="entry name" value="Streptomycin_3-adenylyltransf"/>
    <property type="match status" value="1"/>
</dbReference>
<dbReference type="Proteomes" id="UP000192455">
    <property type="component" value="Unassembled WGS sequence"/>
</dbReference>